<reference evidence="2" key="1">
    <citation type="submission" date="2013-07" db="EMBL/GenBank/DDBJ databases">
        <title>The genome of Eucalyptus grandis.</title>
        <authorList>
            <person name="Schmutz J."/>
            <person name="Hayes R."/>
            <person name="Myburg A."/>
            <person name="Tuskan G."/>
            <person name="Grattapaglia D."/>
            <person name="Rokhsar D.S."/>
        </authorList>
    </citation>
    <scope>NUCLEOTIDE SEQUENCE</scope>
    <source>
        <tissue evidence="2">Leaf extractions</tissue>
    </source>
</reference>
<gene>
    <name evidence="2" type="ORF">EUGRSUZ_F01785</name>
</gene>
<feature type="compositionally biased region" description="Basic and acidic residues" evidence="1">
    <location>
        <begin position="55"/>
        <end position="67"/>
    </location>
</feature>
<evidence type="ECO:0000313" key="2">
    <source>
        <dbReference type="EMBL" id="KCW68109.1"/>
    </source>
</evidence>
<feature type="region of interest" description="Disordered" evidence="1">
    <location>
        <begin position="55"/>
        <end position="100"/>
    </location>
</feature>
<accession>A0A059BQ04</accession>
<evidence type="ECO:0000256" key="1">
    <source>
        <dbReference type="SAM" id="MobiDB-lite"/>
    </source>
</evidence>
<protein>
    <submittedName>
        <fullName evidence="2">Uncharacterized protein</fullName>
    </submittedName>
</protein>
<sequence>MPNPREARSGIELAGRGSVRSRRDGGRGGRIRLGFRGWGARIGGVSELFSRSLARDRGGKWRGEKWPSTEQLRTGTGGREGEPEPFRKFDKKSFQRDGGL</sequence>
<proteinExistence type="predicted"/>
<name>A0A059BQ04_EUCGR</name>
<dbReference type="AlphaFoldDB" id="A0A059BQ04"/>
<organism evidence="2">
    <name type="scientific">Eucalyptus grandis</name>
    <name type="common">Flooded gum</name>
    <dbReference type="NCBI Taxonomy" id="71139"/>
    <lineage>
        <taxon>Eukaryota</taxon>
        <taxon>Viridiplantae</taxon>
        <taxon>Streptophyta</taxon>
        <taxon>Embryophyta</taxon>
        <taxon>Tracheophyta</taxon>
        <taxon>Spermatophyta</taxon>
        <taxon>Magnoliopsida</taxon>
        <taxon>eudicotyledons</taxon>
        <taxon>Gunneridae</taxon>
        <taxon>Pentapetalae</taxon>
        <taxon>rosids</taxon>
        <taxon>malvids</taxon>
        <taxon>Myrtales</taxon>
        <taxon>Myrtaceae</taxon>
        <taxon>Myrtoideae</taxon>
        <taxon>Eucalypteae</taxon>
        <taxon>Eucalyptus</taxon>
    </lineage>
</organism>
<dbReference type="EMBL" id="KK198758">
    <property type="protein sequence ID" value="KCW68109.1"/>
    <property type="molecule type" value="Genomic_DNA"/>
</dbReference>
<feature type="region of interest" description="Disordered" evidence="1">
    <location>
        <begin position="1"/>
        <end position="30"/>
    </location>
</feature>
<feature type="compositionally biased region" description="Basic and acidic residues" evidence="1">
    <location>
        <begin position="79"/>
        <end position="100"/>
    </location>
</feature>
<dbReference type="InParanoid" id="A0A059BQ04"/>
<dbReference type="Gramene" id="KCW68109">
    <property type="protein sequence ID" value="KCW68109"/>
    <property type="gene ID" value="EUGRSUZ_F01785"/>
</dbReference>